<dbReference type="PATRIC" id="fig|1614.7.peg.425"/>
<dbReference type="OrthoDB" id="2276332at2"/>
<evidence type="ECO:0000313" key="3">
    <source>
        <dbReference type="Proteomes" id="UP000031397"/>
    </source>
</evidence>
<dbReference type="GeneID" id="74913118"/>
<keyword evidence="3" id="KW-1185">Reference proteome</keyword>
<dbReference type="RefSeq" id="WP_052236570.1">
    <property type="nucleotide sequence ID" value="NZ_JOJZ01000009.1"/>
</dbReference>
<proteinExistence type="predicted"/>
<evidence type="ECO:0000256" key="1">
    <source>
        <dbReference type="SAM" id="Phobius"/>
    </source>
</evidence>
<keyword evidence="1" id="KW-0472">Membrane</keyword>
<dbReference type="EMBL" id="JOJZ01000009">
    <property type="protein sequence ID" value="KID42506.1"/>
    <property type="molecule type" value="Genomic_DNA"/>
</dbReference>
<keyword evidence="1" id="KW-1133">Transmembrane helix</keyword>
<gene>
    <name evidence="2" type="ORF">LfDm3_0435</name>
</gene>
<dbReference type="Proteomes" id="UP000031397">
    <property type="component" value="Unassembled WGS sequence"/>
</dbReference>
<protein>
    <submittedName>
        <fullName evidence="2">Extracellular protein</fullName>
    </submittedName>
</protein>
<dbReference type="AlphaFoldDB" id="A0A0C1PRJ9"/>
<sequence length="362" mass="41397">MRDLVRKFSIVICLVIIGFAAVFYILEFMKPNSKTAQSPQKPQHYQVVNNQDYSRGNYQYVPVYKQGDNFPNALHTIRGEGHSDFITQYFLPTYTSRYFQMNDENHRLMRNPQSVVLHGQYAYVMYTFYGGSDTGFVVRYDLKKLQQLGFNLPGYMSKFRHSKTQLDGIKIGPIFKTGHGQSLAYNPKNKQMWFVKQNGFKPVVQRLDMDTLKPMQEVKVKINSSGPVPMGMVLAFDKRGNAYFYSITHHGIAPKGSVKIYRGQISDNDVQFKLIPQVIRYAPGTVPQSLAYNAQNNNLYLVSNGGIMRIPVSKLGHLKKSDVRTIITDGHREFEGLSFEDGKGMLLVNRGPELMRMTNPNF</sequence>
<dbReference type="SUPFAM" id="SSF75011">
    <property type="entry name" value="3-carboxy-cis,cis-mucoante lactonizing enzyme"/>
    <property type="match status" value="1"/>
</dbReference>
<keyword evidence="1" id="KW-0812">Transmembrane</keyword>
<name>A0A0C1PRJ9_9LACO</name>
<accession>A0A0C1PRJ9</accession>
<comment type="caution">
    <text evidence="2">The sequence shown here is derived from an EMBL/GenBank/DDBJ whole genome shotgun (WGS) entry which is preliminary data.</text>
</comment>
<reference evidence="2 3" key="1">
    <citation type="submission" date="2014-06" db="EMBL/GenBank/DDBJ databases">
        <title>Functional and comparative genomic analyses of the Drosophila gut microbiota identify candidate symbiosis factors.</title>
        <authorList>
            <person name="Newell P.D."/>
            <person name="Chaston J.M."/>
            <person name="Douglas A.E."/>
        </authorList>
    </citation>
    <scope>NUCLEOTIDE SEQUENCE [LARGE SCALE GENOMIC DNA]</scope>
    <source>
        <strain evidence="2 3">DmCS_002</strain>
    </source>
</reference>
<feature type="transmembrane region" description="Helical" evidence="1">
    <location>
        <begin position="7"/>
        <end position="26"/>
    </location>
</feature>
<organism evidence="2 3">
    <name type="scientific">Fructilactobacillus fructivorans</name>
    <dbReference type="NCBI Taxonomy" id="1614"/>
    <lineage>
        <taxon>Bacteria</taxon>
        <taxon>Bacillati</taxon>
        <taxon>Bacillota</taxon>
        <taxon>Bacilli</taxon>
        <taxon>Lactobacillales</taxon>
        <taxon>Lactobacillaceae</taxon>
        <taxon>Fructilactobacillus</taxon>
    </lineage>
</organism>
<evidence type="ECO:0000313" key="2">
    <source>
        <dbReference type="EMBL" id="KID42506.1"/>
    </source>
</evidence>